<gene>
    <name evidence="1" type="ORF">J1902_09420</name>
</gene>
<dbReference type="EMBL" id="JAFNLL010000018">
    <property type="protein sequence ID" value="MBO1268191.1"/>
    <property type="molecule type" value="Genomic_DNA"/>
</dbReference>
<dbReference type="AlphaFoldDB" id="A0A939HE63"/>
<proteinExistence type="predicted"/>
<name>A0A939HE63_9MICC</name>
<protein>
    <submittedName>
        <fullName evidence="1">Uncharacterized protein</fullName>
    </submittedName>
</protein>
<dbReference type="Proteomes" id="UP000664164">
    <property type="component" value="Unassembled WGS sequence"/>
</dbReference>
<accession>A0A939HE63</accession>
<dbReference type="RefSeq" id="WP_207615994.1">
    <property type="nucleotide sequence ID" value="NZ_JAFNLL010000018.1"/>
</dbReference>
<reference evidence="1" key="1">
    <citation type="submission" date="2021-03" db="EMBL/GenBank/DDBJ databases">
        <title>A new species, PO-11, isolated from a karst cave deposit.</title>
        <authorList>
            <person name="Zhaoxiaoyong W."/>
        </authorList>
    </citation>
    <scope>NUCLEOTIDE SEQUENCE</scope>
    <source>
        <strain evidence="1">PO-11</strain>
    </source>
</reference>
<evidence type="ECO:0000313" key="2">
    <source>
        <dbReference type="Proteomes" id="UP000664164"/>
    </source>
</evidence>
<keyword evidence="2" id="KW-1185">Reference proteome</keyword>
<evidence type="ECO:0000313" key="1">
    <source>
        <dbReference type="EMBL" id="MBO1268191.1"/>
    </source>
</evidence>
<sequence length="73" mass="7691">MHCGAAGREAVAAHEAVVAAWEESETWQDPRSTLFVQGPTAFVTEPASRTIPAVDLKTGKVAKSAQLDVIPTS</sequence>
<organism evidence="1 2">
    <name type="scientific">Arthrobacter cavernae</name>
    <dbReference type="NCBI Taxonomy" id="2817681"/>
    <lineage>
        <taxon>Bacteria</taxon>
        <taxon>Bacillati</taxon>
        <taxon>Actinomycetota</taxon>
        <taxon>Actinomycetes</taxon>
        <taxon>Micrococcales</taxon>
        <taxon>Micrococcaceae</taxon>
        <taxon>Arthrobacter</taxon>
    </lineage>
</organism>
<comment type="caution">
    <text evidence="1">The sequence shown here is derived from an EMBL/GenBank/DDBJ whole genome shotgun (WGS) entry which is preliminary data.</text>
</comment>